<accession>A0A0A8E6T7</accession>
<dbReference type="SUPFAM" id="SSF53271">
    <property type="entry name" value="PRTase-like"/>
    <property type="match status" value="1"/>
</dbReference>
<dbReference type="Pfam" id="PF14681">
    <property type="entry name" value="UPRTase"/>
    <property type="match status" value="1"/>
</dbReference>
<reference evidence="2 3" key="1">
    <citation type="journal article" date="2015" name="Genome Announc.">
        <title>Complete Genome Sequence of Mycoplasma flocculare Strain Ms42T (ATCC 27399T).</title>
        <authorList>
            <person name="Calcutt M.J."/>
            <person name="Foecking M.F."/>
            <person name="Heidari M.B."/>
            <person name="McIntosh M.A."/>
        </authorList>
    </citation>
    <scope>NUCLEOTIDE SEQUENCE [LARGE SCALE GENOMIC DNA]</scope>
    <source>
        <strain evidence="3">ATCC 27399</strain>
    </source>
</reference>
<dbReference type="AlphaFoldDB" id="A0A0A8E6T7"/>
<dbReference type="OrthoDB" id="9781675at2"/>
<evidence type="ECO:0000313" key="3">
    <source>
        <dbReference type="Proteomes" id="UP000031129"/>
    </source>
</evidence>
<dbReference type="HOGENOM" id="CLU_067096_2_0_14"/>
<dbReference type="CDD" id="cd06223">
    <property type="entry name" value="PRTases_typeI"/>
    <property type="match status" value="1"/>
</dbReference>
<dbReference type="KEGG" id="mfq:MYF_00790"/>
<dbReference type="STRING" id="743971.MYF_00790"/>
<gene>
    <name evidence="2" type="primary">upp</name>
    <name evidence="2" type="ORF">MYF_00790</name>
</gene>
<keyword evidence="2" id="KW-0328">Glycosyltransferase</keyword>
<evidence type="ECO:0000259" key="1">
    <source>
        <dbReference type="Pfam" id="PF14681"/>
    </source>
</evidence>
<dbReference type="InterPro" id="IPR000836">
    <property type="entry name" value="PRTase_dom"/>
</dbReference>
<feature type="domain" description="Phosphoribosyltransferase" evidence="1">
    <location>
        <begin position="5"/>
        <end position="203"/>
    </location>
</feature>
<dbReference type="RefSeq" id="WP_002557623.1">
    <property type="nucleotide sequence ID" value="NZ_CP007585.1"/>
</dbReference>
<dbReference type="NCBIfam" id="NF001097">
    <property type="entry name" value="PRK00129.1"/>
    <property type="match status" value="1"/>
</dbReference>
<name>A0A0A8E6T7_MESFC</name>
<dbReference type="Gene3D" id="3.40.50.2020">
    <property type="match status" value="1"/>
</dbReference>
<dbReference type="EMBL" id="CP007585">
    <property type="protein sequence ID" value="AJC49713.1"/>
    <property type="molecule type" value="Genomic_DNA"/>
</dbReference>
<keyword evidence="2" id="KW-0808">Transferase</keyword>
<evidence type="ECO:0000313" key="2">
    <source>
        <dbReference type="EMBL" id="AJC49713.1"/>
    </source>
</evidence>
<proteinExistence type="predicted"/>
<keyword evidence="3" id="KW-1185">Reference proteome</keyword>
<sequence length="204" mass="22909">MEIRVDHPLIASEIAKIRQITTLNDFRNSVKKISTLLAFPVLEKLETEEFVSISVLNEKFFGKKITTQVVFTPILRAGFGMLEPFLELVSDAKIAPLWLKRNLDFSVQTYFQNLQNPDADSVAIILDPILATGNSLSAAIEILVQKGFQKIMIATILTVQEGIDKIRQQYPNVTIFYCQKDEKLNKKGYIIPGIGDAGDRFFGA</sequence>
<dbReference type="InterPro" id="IPR029057">
    <property type="entry name" value="PRTase-like"/>
</dbReference>
<protein>
    <submittedName>
        <fullName evidence="2">Uracil phosphoribosyltransferase</fullName>
    </submittedName>
</protein>
<dbReference type="GO" id="GO:0016757">
    <property type="term" value="F:glycosyltransferase activity"/>
    <property type="evidence" value="ECO:0007669"/>
    <property type="project" value="UniProtKB-KW"/>
</dbReference>
<organism evidence="2 3">
    <name type="scientific">Mesomycoplasma flocculare ATCC 27399</name>
    <dbReference type="NCBI Taxonomy" id="743971"/>
    <lineage>
        <taxon>Bacteria</taxon>
        <taxon>Bacillati</taxon>
        <taxon>Mycoplasmatota</taxon>
        <taxon>Mycoplasmoidales</taxon>
        <taxon>Metamycoplasmataceae</taxon>
        <taxon>Mesomycoplasma</taxon>
    </lineage>
</organism>
<dbReference type="Proteomes" id="UP000031129">
    <property type="component" value="Chromosome"/>
</dbReference>